<dbReference type="Gene3D" id="2.130.10.10">
    <property type="entry name" value="YVTN repeat-like/Quinoprotein amine dehydrogenase"/>
    <property type="match status" value="1"/>
</dbReference>
<accession>G1TQT3</accession>
<comment type="subunit">
    <text evidence="5">Interacts with DDB1, CUL4A and CUL4B. Interacts with KPNA1, KPNB1 and XPO1.</text>
</comment>
<organism evidence="8 9">
    <name type="scientific">Oryctolagus cuniculus</name>
    <name type="common">Rabbit</name>
    <dbReference type="NCBI Taxonomy" id="9986"/>
    <lineage>
        <taxon>Eukaryota</taxon>
        <taxon>Metazoa</taxon>
        <taxon>Chordata</taxon>
        <taxon>Craniata</taxon>
        <taxon>Vertebrata</taxon>
        <taxon>Euteleostomi</taxon>
        <taxon>Mammalia</taxon>
        <taxon>Eutheria</taxon>
        <taxon>Euarchontoglires</taxon>
        <taxon>Glires</taxon>
        <taxon>Lagomorpha</taxon>
        <taxon>Leporidae</taxon>
        <taxon>Oryctolagus</taxon>
    </lineage>
</organism>
<reference evidence="8" key="3">
    <citation type="submission" date="2025-09" db="UniProtKB">
        <authorList>
            <consortium name="Ensembl"/>
        </authorList>
    </citation>
    <scope>IDENTIFICATION</scope>
    <source>
        <strain evidence="8">Thorbecke</strain>
    </source>
</reference>
<dbReference type="HOGENOM" id="CLU_012381_4_1_1"/>
<dbReference type="GeneTree" id="ENSGT00950000182900"/>
<keyword evidence="9" id="KW-1185">Reference proteome</keyword>
<dbReference type="InParanoid" id="G1TQT3"/>
<reference evidence="8" key="2">
    <citation type="submission" date="2025-08" db="UniProtKB">
        <authorList>
            <consortium name="Ensembl"/>
        </authorList>
    </citation>
    <scope>IDENTIFICATION</scope>
    <source>
        <strain evidence="8">Thorbecke</strain>
    </source>
</reference>
<dbReference type="RefSeq" id="XP_008270847.3">
    <property type="nucleotide sequence ID" value="XM_008272625.3"/>
</dbReference>
<feature type="region of interest" description="Disordered" evidence="7">
    <location>
        <begin position="569"/>
        <end position="608"/>
    </location>
</feature>
<dbReference type="SUPFAM" id="SSF50978">
    <property type="entry name" value="WD40 repeat-like"/>
    <property type="match status" value="1"/>
</dbReference>
<dbReference type="PANTHER" id="PTHR15574:SF42">
    <property type="entry name" value="DDB1- AND CUL4-ASSOCIATED FACTOR 8-LIKE PROTEIN 2"/>
    <property type="match status" value="1"/>
</dbReference>
<dbReference type="InterPro" id="IPR045151">
    <property type="entry name" value="DCAF8"/>
</dbReference>
<dbReference type="Ensembl" id="ENSOCUT00000024013.2">
    <property type="protein sequence ID" value="ENSOCUP00000019380.2"/>
    <property type="gene ID" value="ENSOCUG00000023630.2"/>
</dbReference>
<evidence type="ECO:0000256" key="6">
    <source>
        <dbReference type="PROSITE-ProRule" id="PRU00221"/>
    </source>
</evidence>
<feature type="compositionally biased region" description="Polar residues" evidence="7">
    <location>
        <begin position="1"/>
        <end position="10"/>
    </location>
</feature>
<feature type="repeat" description="WD" evidence="6">
    <location>
        <begin position="200"/>
        <end position="232"/>
    </location>
</feature>
<reference evidence="8 9" key="1">
    <citation type="journal article" date="2011" name="Nature">
        <title>A high-resolution map of human evolutionary constraint using 29 mammals.</title>
        <authorList>
            <person name="Lindblad-Toh K."/>
            <person name="Garber M."/>
            <person name="Zuk O."/>
            <person name="Lin M.F."/>
            <person name="Parker B.J."/>
            <person name="Washietl S."/>
            <person name="Kheradpour P."/>
            <person name="Ernst J."/>
            <person name="Jordan G."/>
            <person name="Mauceli E."/>
            <person name="Ward L.D."/>
            <person name="Lowe C.B."/>
            <person name="Holloway A.K."/>
            <person name="Clamp M."/>
            <person name="Gnerre S."/>
            <person name="Alfoldi J."/>
            <person name="Beal K."/>
            <person name="Chang J."/>
            <person name="Clawson H."/>
            <person name="Cuff J."/>
            <person name="Di Palma F."/>
            <person name="Fitzgerald S."/>
            <person name="Flicek P."/>
            <person name="Guttman M."/>
            <person name="Hubisz M.J."/>
            <person name="Jaffe D.B."/>
            <person name="Jungreis I."/>
            <person name="Kent W.J."/>
            <person name="Kostka D."/>
            <person name="Lara M."/>
            <person name="Martins A.L."/>
            <person name="Massingham T."/>
            <person name="Moltke I."/>
            <person name="Raney B.J."/>
            <person name="Rasmussen M.D."/>
            <person name="Robinson J."/>
            <person name="Stark A."/>
            <person name="Vilella A.J."/>
            <person name="Wen J."/>
            <person name="Xie X."/>
            <person name="Zody M.C."/>
            <person name="Baldwin J."/>
            <person name="Bloom T."/>
            <person name="Chin C.W."/>
            <person name="Heiman D."/>
            <person name="Nicol R."/>
            <person name="Nusbaum C."/>
            <person name="Young S."/>
            <person name="Wilkinson J."/>
            <person name="Worley K.C."/>
            <person name="Kovar C.L."/>
            <person name="Muzny D.M."/>
            <person name="Gibbs R.A."/>
            <person name="Cree A."/>
            <person name="Dihn H.H."/>
            <person name="Fowler G."/>
            <person name="Jhangiani S."/>
            <person name="Joshi V."/>
            <person name="Lee S."/>
            <person name="Lewis L.R."/>
            <person name="Nazareth L.V."/>
            <person name="Okwuonu G."/>
            <person name="Santibanez J."/>
            <person name="Warren W.C."/>
            <person name="Mardis E.R."/>
            <person name="Weinstock G.M."/>
            <person name="Wilson R.K."/>
            <person name="Delehaunty K."/>
            <person name="Dooling D."/>
            <person name="Fronik C."/>
            <person name="Fulton L."/>
            <person name="Fulton B."/>
            <person name="Graves T."/>
            <person name="Minx P."/>
            <person name="Sodergren E."/>
            <person name="Birney E."/>
            <person name="Margulies E.H."/>
            <person name="Herrero J."/>
            <person name="Green E.D."/>
            <person name="Haussler D."/>
            <person name="Siepel A."/>
            <person name="Goldman N."/>
            <person name="Pollard K.S."/>
            <person name="Pedersen J.S."/>
            <person name="Lander E.S."/>
            <person name="Kellis M."/>
        </authorList>
    </citation>
    <scope>NUCLEOTIDE SEQUENCE [LARGE SCALE GENOMIC DNA]</scope>
    <source>
        <strain evidence="8 9">Thorbecke inbred</strain>
    </source>
</reference>
<keyword evidence="3" id="KW-0677">Repeat</keyword>
<evidence type="ECO:0000256" key="1">
    <source>
        <dbReference type="ARBA" id="ARBA00002614"/>
    </source>
</evidence>
<dbReference type="STRING" id="9986.ENSOCUP00000019380"/>
<protein>
    <submittedName>
        <fullName evidence="8">Uncharacterized protein</fullName>
    </submittedName>
</protein>
<feature type="compositionally biased region" description="Acidic residues" evidence="7">
    <location>
        <begin position="109"/>
        <end position="124"/>
    </location>
</feature>
<comment type="function">
    <text evidence="1">May function as a substrate receptor for CUL4-DDB1 E3 ubiquitin-protein ligase complex.</text>
</comment>
<dbReference type="PROSITE" id="PS50294">
    <property type="entry name" value="WD_REPEATS_REGION"/>
    <property type="match status" value="1"/>
</dbReference>
<proteinExistence type="inferred from homology"/>
<dbReference type="GO" id="GO:0005737">
    <property type="term" value="C:cytoplasm"/>
    <property type="evidence" value="ECO:0007669"/>
    <property type="project" value="TreeGrafter"/>
</dbReference>
<sequence length="608" mass="68075">MSGRESSTDSVPDFRHGSLIVSHEARSGAEAGIDTTLDLEMEAPELNLGLTRDDGRNMDDGVPSRVSAESDDPDQESSNENISFNSGRDLGGHFIINVKGPAHHHLEKQEEESEEEEEEEEEEIPYPSAQCSEAIHKQCQSNDDGSLEDLMSWETSSLPRPPWQILTALHQRQLGSSPHFVYEACGARAFVQRLCLQYGLEGHLGCVNTVHFNHRGTWLASSSDDLRVIVWDWMKQQPVLEFESGHRNNVFQAKFLPNCSDSIIATCARDGQVRVATLYTAPSLQNTKCVAQHGGASHKLALDPDSPFKFLTSGEDAVVFTIDLRQDQPASKVVVTKDRENKVGLYTIHMNPTNTYEFAVGGQDEFVRIYDQRKIDENQNDGILKKFCPHHLIDYDSRTSITCLVYSHDATELLASYNDEDIYLFNPSHSDGAQYIKRYIGHRNIATVKGVNFYGPKSEFVVSGSDCGHIFLWDKSSCQIIQFMEGDKEGIVNCLESHPYLPVMATSGLDHDAKIWAPTAKTCTKLTGLKNVIKQNKQERVEDSLHHSGLLDSYMLRLLVNRLTQRDGHQRSRSPVFEVTDADLTESSSTSETSEDEENQGEVQHPPF</sequence>
<evidence type="ECO:0000256" key="2">
    <source>
        <dbReference type="ARBA" id="ARBA00022574"/>
    </source>
</evidence>
<evidence type="ECO:0000313" key="8">
    <source>
        <dbReference type="Ensembl" id="ENSOCUP00000019380.2"/>
    </source>
</evidence>
<feature type="region of interest" description="Disordered" evidence="7">
    <location>
        <begin position="103"/>
        <end position="128"/>
    </location>
</feature>
<dbReference type="FunFam" id="2.130.10.10:FF:000144">
    <property type="entry name" value="DDB1- and CUL4-associated factor 8"/>
    <property type="match status" value="1"/>
</dbReference>
<evidence type="ECO:0000256" key="5">
    <source>
        <dbReference type="ARBA" id="ARBA00066171"/>
    </source>
</evidence>
<dbReference type="Proteomes" id="UP000001811">
    <property type="component" value="Chromosome X"/>
</dbReference>
<dbReference type="AlphaFoldDB" id="G1TQT3"/>
<dbReference type="KEGG" id="ocu:100351287"/>
<dbReference type="GeneID" id="100351287"/>
<dbReference type="InterPro" id="IPR036322">
    <property type="entry name" value="WD40_repeat_dom_sf"/>
</dbReference>
<dbReference type="PROSITE" id="PS50082">
    <property type="entry name" value="WD_REPEATS_2"/>
    <property type="match status" value="1"/>
</dbReference>
<dbReference type="SMART" id="SM00320">
    <property type="entry name" value="WD40"/>
    <property type="match status" value="7"/>
</dbReference>
<dbReference type="InterPro" id="IPR015943">
    <property type="entry name" value="WD40/YVTN_repeat-like_dom_sf"/>
</dbReference>
<keyword evidence="2 6" id="KW-0853">WD repeat</keyword>
<name>G1TQT3_RABIT</name>
<evidence type="ECO:0000256" key="3">
    <source>
        <dbReference type="ARBA" id="ARBA00022737"/>
    </source>
</evidence>
<dbReference type="Pfam" id="PF00400">
    <property type="entry name" value="WD40"/>
    <property type="match status" value="3"/>
</dbReference>
<evidence type="ECO:0000256" key="7">
    <source>
        <dbReference type="SAM" id="MobiDB-lite"/>
    </source>
</evidence>
<dbReference type="Bgee" id="ENSOCUG00000023630">
    <property type="expression patterns" value="Expressed in testis"/>
</dbReference>
<evidence type="ECO:0000256" key="4">
    <source>
        <dbReference type="ARBA" id="ARBA00060821"/>
    </source>
</evidence>
<comment type="similarity">
    <text evidence="4">Belongs to the WD repeat DCAF8 family.</text>
</comment>
<feature type="region of interest" description="Disordered" evidence="7">
    <location>
        <begin position="1"/>
        <end position="87"/>
    </location>
</feature>
<dbReference type="eggNOG" id="KOG1334">
    <property type="taxonomic scope" value="Eukaryota"/>
</dbReference>
<evidence type="ECO:0000313" key="9">
    <source>
        <dbReference type="Proteomes" id="UP000001811"/>
    </source>
</evidence>
<dbReference type="InterPro" id="IPR001680">
    <property type="entry name" value="WD40_rpt"/>
</dbReference>
<dbReference type="PANTHER" id="PTHR15574">
    <property type="entry name" value="WD REPEAT DOMAIN-CONTAINING FAMILY"/>
    <property type="match status" value="1"/>
</dbReference>
<dbReference type="GO" id="GO:0080008">
    <property type="term" value="C:Cul4-RING E3 ubiquitin ligase complex"/>
    <property type="evidence" value="ECO:0007669"/>
    <property type="project" value="TreeGrafter"/>
</dbReference>
<dbReference type="EMBL" id="AAGW02040746">
    <property type="status" value="NOT_ANNOTATED_CDS"/>
    <property type="molecule type" value="Genomic_DNA"/>
</dbReference>
<dbReference type="PaxDb" id="9986-ENSOCUP00000019380"/>